<gene>
    <name evidence="2" type="ORF">GCM10009639_47970</name>
</gene>
<evidence type="ECO:0000313" key="3">
    <source>
        <dbReference type="Proteomes" id="UP001499863"/>
    </source>
</evidence>
<keyword evidence="3" id="KW-1185">Reference proteome</keyword>
<dbReference type="Proteomes" id="UP001499863">
    <property type="component" value="Unassembled WGS sequence"/>
</dbReference>
<name>A0ABN1YBK7_9ACTN</name>
<sequence length="71" mass="7881">MRSAFRDTPRPPSAGTRNSQAKLTERKVYAIRQSADLGAGLAALAESFGISERACRHIARRTSWSHLPERD</sequence>
<accession>A0ABN1YBK7</accession>
<dbReference type="EMBL" id="BAAAKJ010000257">
    <property type="protein sequence ID" value="GAA1403314.1"/>
    <property type="molecule type" value="Genomic_DNA"/>
</dbReference>
<feature type="region of interest" description="Disordered" evidence="1">
    <location>
        <begin position="1"/>
        <end position="22"/>
    </location>
</feature>
<proteinExistence type="predicted"/>
<reference evidence="3" key="1">
    <citation type="journal article" date="2019" name="Int. J. Syst. Evol. Microbiol.">
        <title>The Global Catalogue of Microorganisms (GCM) 10K type strain sequencing project: providing services to taxonomists for standard genome sequencing and annotation.</title>
        <authorList>
            <consortium name="The Broad Institute Genomics Platform"/>
            <consortium name="The Broad Institute Genome Sequencing Center for Infectious Disease"/>
            <person name="Wu L."/>
            <person name="Ma J."/>
        </authorList>
    </citation>
    <scope>NUCLEOTIDE SEQUENCE [LARGE SCALE GENOMIC DNA]</scope>
    <source>
        <strain evidence="3">JCM 12393</strain>
    </source>
</reference>
<organism evidence="2 3">
    <name type="scientific">Kitasatospora putterlickiae</name>
    <dbReference type="NCBI Taxonomy" id="221725"/>
    <lineage>
        <taxon>Bacteria</taxon>
        <taxon>Bacillati</taxon>
        <taxon>Actinomycetota</taxon>
        <taxon>Actinomycetes</taxon>
        <taxon>Kitasatosporales</taxon>
        <taxon>Streptomycetaceae</taxon>
        <taxon>Kitasatospora</taxon>
    </lineage>
</organism>
<evidence type="ECO:0000313" key="2">
    <source>
        <dbReference type="EMBL" id="GAA1403314.1"/>
    </source>
</evidence>
<evidence type="ECO:0000256" key="1">
    <source>
        <dbReference type="SAM" id="MobiDB-lite"/>
    </source>
</evidence>
<protein>
    <submittedName>
        <fullName evidence="2">Uncharacterized protein</fullName>
    </submittedName>
</protein>
<comment type="caution">
    <text evidence="2">The sequence shown here is derived from an EMBL/GenBank/DDBJ whole genome shotgun (WGS) entry which is preliminary data.</text>
</comment>